<dbReference type="Gene3D" id="3.40.50.2300">
    <property type="match status" value="1"/>
</dbReference>
<dbReference type="Proteomes" id="UP000309550">
    <property type="component" value="Unassembled WGS sequence"/>
</dbReference>
<proteinExistence type="predicted"/>
<dbReference type="SUPFAM" id="SSF52172">
    <property type="entry name" value="CheY-like"/>
    <property type="match status" value="1"/>
</dbReference>
<feature type="modified residue" description="4-aspartylphosphate" evidence="2">
    <location>
        <position position="71"/>
    </location>
</feature>
<dbReference type="OrthoDB" id="7857827at2"/>
<dbReference type="InterPro" id="IPR001789">
    <property type="entry name" value="Sig_transdc_resp-reg_receiver"/>
</dbReference>
<gene>
    <name evidence="4" type="ORF">FDT80_07860</name>
</gene>
<evidence type="ECO:0000313" key="5">
    <source>
        <dbReference type="Proteomes" id="UP000309550"/>
    </source>
</evidence>
<dbReference type="InterPro" id="IPR011006">
    <property type="entry name" value="CheY-like_superfamily"/>
</dbReference>
<dbReference type="AlphaFoldDB" id="A0A5S3PSA5"/>
<dbReference type="InterPro" id="IPR050595">
    <property type="entry name" value="Bact_response_regulator"/>
</dbReference>
<name>A0A5S3PSA5_9RHOB</name>
<dbReference type="RefSeq" id="WP_138661624.1">
    <property type="nucleotide sequence ID" value="NZ_VANS01000001.1"/>
</dbReference>
<accession>A0A5S3PSA5</accession>
<dbReference type="PANTHER" id="PTHR44591">
    <property type="entry name" value="STRESS RESPONSE REGULATOR PROTEIN 1"/>
    <property type="match status" value="1"/>
</dbReference>
<reference evidence="4 5" key="1">
    <citation type="submission" date="2019-05" db="EMBL/GenBank/DDBJ databases">
        <title>Sulfitobacter sabulilitoris sp. nov., isolated from a marine sand.</title>
        <authorList>
            <person name="Yoon J.-H."/>
        </authorList>
    </citation>
    <scope>NUCLEOTIDE SEQUENCE [LARGE SCALE GENOMIC DNA]</scope>
    <source>
        <strain evidence="4 5">HSMS-29</strain>
    </source>
</reference>
<organism evidence="4 5">
    <name type="scientific">Sulfitobacter sabulilitoris</name>
    <dbReference type="NCBI Taxonomy" id="2562655"/>
    <lineage>
        <taxon>Bacteria</taxon>
        <taxon>Pseudomonadati</taxon>
        <taxon>Pseudomonadota</taxon>
        <taxon>Alphaproteobacteria</taxon>
        <taxon>Rhodobacterales</taxon>
        <taxon>Roseobacteraceae</taxon>
        <taxon>Sulfitobacter</taxon>
    </lineage>
</organism>
<protein>
    <submittedName>
        <fullName evidence="4">Response regulator</fullName>
    </submittedName>
</protein>
<dbReference type="SMART" id="SM00448">
    <property type="entry name" value="REC"/>
    <property type="match status" value="1"/>
</dbReference>
<dbReference type="PROSITE" id="PS50110">
    <property type="entry name" value="RESPONSE_REGULATORY"/>
    <property type="match status" value="1"/>
</dbReference>
<sequence length="231" mass="25158">MQLNCSTLTTPIMPPAPPIRALLLDDSKFDRDRIRRLSRKTDLALDLDEVSCLADMEQAVEKENYDLILIDYRLPEGDGLSALSKIQNTARNKTAGTIMITGDGNVDTAVAALKNGCHDYLTKDGMTVDLLRSAMLNAMERSIQARNILSEAAQHAQIRETIAHALSDVSMQDTLVGILQRHLRNAGVAAAGPQSGFGTANSPILGLPGPDAQDLSLMVEMLMQDDEFIFH</sequence>
<evidence type="ECO:0000259" key="3">
    <source>
        <dbReference type="PROSITE" id="PS50110"/>
    </source>
</evidence>
<evidence type="ECO:0000313" key="4">
    <source>
        <dbReference type="EMBL" id="TMM55455.1"/>
    </source>
</evidence>
<feature type="domain" description="Response regulatory" evidence="3">
    <location>
        <begin position="20"/>
        <end position="138"/>
    </location>
</feature>
<keyword evidence="5" id="KW-1185">Reference proteome</keyword>
<keyword evidence="1 2" id="KW-0597">Phosphoprotein</keyword>
<dbReference type="Pfam" id="PF00072">
    <property type="entry name" value="Response_reg"/>
    <property type="match status" value="1"/>
</dbReference>
<dbReference type="GO" id="GO:0000160">
    <property type="term" value="P:phosphorelay signal transduction system"/>
    <property type="evidence" value="ECO:0007669"/>
    <property type="project" value="InterPro"/>
</dbReference>
<dbReference type="EMBL" id="VANS01000001">
    <property type="protein sequence ID" value="TMM55455.1"/>
    <property type="molecule type" value="Genomic_DNA"/>
</dbReference>
<evidence type="ECO:0000256" key="1">
    <source>
        <dbReference type="ARBA" id="ARBA00022553"/>
    </source>
</evidence>
<dbReference type="CDD" id="cd00156">
    <property type="entry name" value="REC"/>
    <property type="match status" value="1"/>
</dbReference>
<evidence type="ECO:0000256" key="2">
    <source>
        <dbReference type="PROSITE-ProRule" id="PRU00169"/>
    </source>
</evidence>
<dbReference type="PANTHER" id="PTHR44591:SF3">
    <property type="entry name" value="RESPONSE REGULATORY DOMAIN-CONTAINING PROTEIN"/>
    <property type="match status" value="1"/>
</dbReference>
<comment type="caution">
    <text evidence="4">The sequence shown here is derived from an EMBL/GenBank/DDBJ whole genome shotgun (WGS) entry which is preliminary data.</text>
</comment>